<evidence type="ECO:0000256" key="1">
    <source>
        <dbReference type="SAM" id="Phobius"/>
    </source>
</evidence>
<gene>
    <name evidence="2" type="ORF">EAH82_20355</name>
</gene>
<keyword evidence="1" id="KW-0812">Transmembrane</keyword>
<protein>
    <submittedName>
        <fullName evidence="2">Uncharacterized protein</fullName>
    </submittedName>
</protein>
<dbReference type="Proteomes" id="UP000319212">
    <property type="component" value="Unassembled WGS sequence"/>
</dbReference>
<feature type="transmembrane region" description="Helical" evidence="1">
    <location>
        <begin position="94"/>
        <end position="116"/>
    </location>
</feature>
<evidence type="ECO:0000313" key="3">
    <source>
        <dbReference type="Proteomes" id="UP000319212"/>
    </source>
</evidence>
<evidence type="ECO:0000313" key="2">
    <source>
        <dbReference type="EMBL" id="TPG23559.1"/>
    </source>
</evidence>
<keyword evidence="1" id="KW-0472">Membrane</keyword>
<dbReference type="AlphaFoldDB" id="A0A502DGI0"/>
<sequence length="117" mass="12456">MRRMSISLLQAIAEEQLPVTIEGAECVDSVQILAMAGHVVADVAEPVRTPMGWVSQSAVVKEITRTGRRTLRTLAPMSRAGLKASDRRPCGPRAIGIAVGWLVAAGMGLELLGRLLP</sequence>
<keyword evidence="1" id="KW-1133">Transmembrane helix</keyword>
<comment type="caution">
    <text evidence="2">The sequence shown here is derived from an EMBL/GenBank/DDBJ whole genome shotgun (WGS) entry which is preliminary data.</text>
</comment>
<organism evidence="2 3">
    <name type="scientific">Variovorax guangxiensis</name>
    <dbReference type="NCBI Taxonomy" id="1775474"/>
    <lineage>
        <taxon>Bacteria</taxon>
        <taxon>Pseudomonadati</taxon>
        <taxon>Pseudomonadota</taxon>
        <taxon>Betaproteobacteria</taxon>
        <taxon>Burkholderiales</taxon>
        <taxon>Comamonadaceae</taxon>
        <taxon>Variovorax</taxon>
    </lineage>
</organism>
<reference evidence="2 3" key="1">
    <citation type="journal article" date="2019" name="Environ. Microbiol.">
        <title>Species interactions and distinct microbial communities in high Arctic permafrost affected cryosols are associated with the CH4 and CO2 gas fluxes.</title>
        <authorList>
            <person name="Altshuler I."/>
            <person name="Hamel J."/>
            <person name="Turney S."/>
            <person name="Magnuson E."/>
            <person name="Levesque R."/>
            <person name="Greer C."/>
            <person name="Whyte L.G."/>
        </authorList>
    </citation>
    <scope>NUCLEOTIDE SEQUENCE [LARGE SCALE GENOMIC DNA]</scope>
    <source>
        <strain evidence="2 3">S06.C</strain>
    </source>
</reference>
<name>A0A502DGI0_9BURK</name>
<dbReference type="EMBL" id="RCZI01000009">
    <property type="protein sequence ID" value="TPG23559.1"/>
    <property type="molecule type" value="Genomic_DNA"/>
</dbReference>
<proteinExistence type="predicted"/>
<accession>A0A502DGI0</accession>